<comment type="subunit">
    <text evidence="12">Disulfide-linked heterodimer composed of the catalytic light subunit SLC7A9 and the heavy subunit SLC3A1. The heterodimer is the minimal functional unit. Assembles in non-covalently linked heterotetramers (dimers of heterodimers) and higher order oligomers; the oligomerization is mediated by SLC3A1 likely to prevent degradation in the endoplasmic reticulum and facilitate heteromer trafficking to the plasma membrane. Disulfide-linked heterodimer composed of the catalytic light subunit SLC7A13 and the heavy subunit SLC3A1.</text>
</comment>
<dbReference type="EMBL" id="VYZR01099500">
    <property type="protein sequence ID" value="NXS01778.1"/>
    <property type="molecule type" value="Genomic_DNA"/>
</dbReference>
<evidence type="ECO:0000256" key="15">
    <source>
        <dbReference type="ARBA" id="ARBA00080119"/>
    </source>
</evidence>
<evidence type="ECO:0000256" key="8">
    <source>
        <dbReference type="ARBA" id="ARBA00022989"/>
    </source>
</evidence>
<feature type="domain" description="Glycosyl hydrolase family 13 catalytic" evidence="18">
    <location>
        <begin position="126"/>
        <end position="502"/>
    </location>
</feature>
<dbReference type="PANTHER" id="PTHR10357:SF179">
    <property type="entry name" value="NEUTRAL AND BASIC AMINO ACID TRANSPORT PROTEIN RBAT"/>
    <property type="match status" value="1"/>
</dbReference>
<evidence type="ECO:0000256" key="14">
    <source>
        <dbReference type="ARBA" id="ARBA00076162"/>
    </source>
</evidence>
<evidence type="ECO:0000313" key="20">
    <source>
        <dbReference type="Proteomes" id="UP000570288"/>
    </source>
</evidence>
<dbReference type="OrthoDB" id="1740265at2759"/>
<dbReference type="Gene3D" id="2.60.40.1180">
    <property type="entry name" value="Golgi alpha-mannosidase II"/>
    <property type="match status" value="1"/>
</dbReference>
<evidence type="ECO:0000313" key="19">
    <source>
        <dbReference type="EMBL" id="NXS01778.1"/>
    </source>
</evidence>
<comment type="caution">
    <text evidence="19">The sequence shown here is derived from an EMBL/GenBank/DDBJ whole genome shotgun (WGS) entry which is preliminary data.</text>
</comment>
<keyword evidence="2" id="KW-0813">Transport</keyword>
<evidence type="ECO:0000256" key="4">
    <source>
        <dbReference type="ARBA" id="ARBA00022553"/>
    </source>
</evidence>
<organism evidence="19 20">
    <name type="scientific">Oxylabes madagascariensis</name>
    <name type="common">white-throated Oxylabes</name>
    <dbReference type="NCBI Taxonomy" id="98144"/>
    <lineage>
        <taxon>Eukaryota</taxon>
        <taxon>Metazoa</taxon>
        <taxon>Chordata</taxon>
        <taxon>Craniata</taxon>
        <taxon>Vertebrata</taxon>
        <taxon>Euteleostomi</taxon>
        <taxon>Archelosauria</taxon>
        <taxon>Archosauria</taxon>
        <taxon>Dinosauria</taxon>
        <taxon>Saurischia</taxon>
        <taxon>Theropoda</taxon>
        <taxon>Coelurosauria</taxon>
        <taxon>Aves</taxon>
        <taxon>Neognathae</taxon>
        <taxon>Neoaves</taxon>
        <taxon>Telluraves</taxon>
        <taxon>Australaves</taxon>
        <taxon>Passeriformes</taxon>
        <taxon>Sylvioidea</taxon>
        <taxon>Timaliidae</taxon>
        <taxon>Oxylabes</taxon>
    </lineage>
</organism>
<name>A0A7L2QZF1_9PASS</name>
<dbReference type="InterPro" id="IPR006047">
    <property type="entry name" value="GH13_cat_dom"/>
</dbReference>
<evidence type="ECO:0000256" key="12">
    <source>
        <dbReference type="ARBA" id="ARBA00062813"/>
    </source>
</evidence>
<evidence type="ECO:0000256" key="7">
    <source>
        <dbReference type="ARBA" id="ARBA00022970"/>
    </source>
</evidence>
<keyword evidence="10" id="KW-1015">Disulfide bond</keyword>
<evidence type="ECO:0000256" key="3">
    <source>
        <dbReference type="ARBA" id="ARBA00022475"/>
    </source>
</evidence>
<evidence type="ECO:0000256" key="5">
    <source>
        <dbReference type="ARBA" id="ARBA00022692"/>
    </source>
</evidence>
<keyword evidence="5 17" id="KW-0812">Transmembrane</keyword>
<evidence type="ECO:0000256" key="17">
    <source>
        <dbReference type="SAM" id="Phobius"/>
    </source>
</evidence>
<sequence>TVEVEARSLPMELSEKRGVENNGFVQNEAFFFEDKEPDTSSQEEVPEKCSVVVEPMAVEETVLKPYAGMPKEVLLHFSSQARYRVTREILFWLIIAGSVALVCATIAIIALSPKCLDWWQASPIYRIYPRSFKDSNMDGNGDLKGIEEKLDHITYLNIKTIWITSFFKSPLKDLRYGAEDFYDIDPIFGSMRDFENLLAAIHDKGLKVIMDLIPNHTSDKHRWFQLSRNRTGKYTDYYIWQDCSQAAGVLIPPNNWLSVFGDSGWQFDDMRNQCYFHQFGKEQPDLNFRNPAVLQEIHDIIKFWLGKGVDGFSFGAVKFLLEAKHLRDEPLRKMTRSNTVAYSELYHDYTTTQVGLHDIIRSFRHTMNEFSTEPGRYRFMGSDDDEKEDIEATMMYYGKPFIQEADFPFNYNLINMKNLSGNSIFEAVNSWMKNMPAGKWPNWAVGSPNADRISTRIGKKYINVMNMLLLTLPGTPVTYYGEEIGMENIASQNVSEELVNAGPVVATLPEKSPMQWDGKINAGFTEANSSWLPVNSNYQSVNVEIQSAWSNSTLGLYRALTSLRNNELPMNRGWMCHIWNDSNVFVYVRELDGLDRVFMMVLNFGQESTTDLKAIAPNLPSEAVIRLSTHFSNAGKVVNTKQIKTEMGEGLVLEYKTAKPVHTMEAFQGKCFVAEKACYSKALNLLYKNC</sequence>
<evidence type="ECO:0000256" key="6">
    <source>
        <dbReference type="ARBA" id="ARBA00022968"/>
    </source>
</evidence>
<keyword evidence="11" id="KW-0325">Glycoprotein</keyword>
<keyword evidence="7" id="KW-0029">Amino-acid transport</keyword>
<dbReference type="PANTHER" id="PTHR10357">
    <property type="entry name" value="ALPHA-AMYLASE FAMILY MEMBER"/>
    <property type="match status" value="1"/>
</dbReference>
<dbReference type="AlphaFoldDB" id="A0A7L2QZF1"/>
<keyword evidence="3" id="KW-1003">Cell membrane</keyword>
<dbReference type="GO" id="GO:0006865">
    <property type="term" value="P:amino acid transport"/>
    <property type="evidence" value="ECO:0007669"/>
    <property type="project" value="UniProtKB-KW"/>
</dbReference>
<dbReference type="InterPro" id="IPR017853">
    <property type="entry name" value="GH"/>
</dbReference>
<keyword evidence="4" id="KW-0597">Phosphoprotein</keyword>
<keyword evidence="20" id="KW-1185">Reference proteome</keyword>
<evidence type="ECO:0000256" key="2">
    <source>
        <dbReference type="ARBA" id="ARBA00022448"/>
    </source>
</evidence>
<dbReference type="CDD" id="cd11359">
    <property type="entry name" value="AmyAc_SLC3A1"/>
    <property type="match status" value="1"/>
</dbReference>
<dbReference type="FunFam" id="2.60.40.1180:FF:000026">
    <property type="entry name" value="Solute carrier family 3 (amino acid transporter heavy chain), member 1"/>
    <property type="match status" value="1"/>
</dbReference>
<evidence type="ECO:0000256" key="9">
    <source>
        <dbReference type="ARBA" id="ARBA00023136"/>
    </source>
</evidence>
<keyword evidence="8 17" id="KW-1133">Transmembrane helix</keyword>
<reference evidence="19 20" key="1">
    <citation type="submission" date="2019-09" db="EMBL/GenBank/DDBJ databases">
        <title>Bird 10,000 Genomes (B10K) Project - Family phase.</title>
        <authorList>
            <person name="Zhang G."/>
        </authorList>
    </citation>
    <scope>NUCLEOTIDE SEQUENCE [LARGE SCALE GENOMIC DNA]</scope>
    <source>
        <strain evidence="19">B10K-DU-002-81</strain>
    </source>
</reference>
<dbReference type="GO" id="GO:0005975">
    <property type="term" value="P:carbohydrate metabolic process"/>
    <property type="evidence" value="ECO:0007669"/>
    <property type="project" value="InterPro"/>
</dbReference>
<dbReference type="Pfam" id="PF00128">
    <property type="entry name" value="Alpha-amylase"/>
    <property type="match status" value="1"/>
</dbReference>
<keyword evidence="6" id="KW-0735">Signal-anchor</keyword>
<feature type="transmembrane region" description="Helical" evidence="17">
    <location>
        <begin position="89"/>
        <end position="111"/>
    </location>
</feature>
<dbReference type="SUPFAM" id="SSF51445">
    <property type="entry name" value="(Trans)glycosidases"/>
    <property type="match status" value="1"/>
</dbReference>
<gene>
    <name evidence="19" type="primary">Slc3a1</name>
    <name evidence="19" type="ORF">OXYMAD_R00830</name>
</gene>
<feature type="non-terminal residue" evidence="19">
    <location>
        <position position="690"/>
    </location>
</feature>
<dbReference type="SMART" id="SM00642">
    <property type="entry name" value="Aamy"/>
    <property type="match status" value="1"/>
</dbReference>
<evidence type="ECO:0000256" key="16">
    <source>
        <dbReference type="ARBA" id="ARBA00083001"/>
    </source>
</evidence>
<evidence type="ECO:0000256" key="1">
    <source>
        <dbReference type="ARBA" id="ARBA00004655"/>
    </source>
</evidence>
<comment type="subcellular location">
    <subcellularLocation>
        <location evidence="1">Apical cell membrane</location>
        <topology evidence="1">Single-pass type II membrane protein</topology>
    </subcellularLocation>
</comment>
<evidence type="ECO:0000259" key="18">
    <source>
        <dbReference type="SMART" id="SM00642"/>
    </source>
</evidence>
<keyword evidence="9 17" id="KW-0472">Membrane</keyword>
<evidence type="ECO:0000256" key="13">
    <source>
        <dbReference type="ARBA" id="ARBA00068638"/>
    </source>
</evidence>
<dbReference type="FunFam" id="3.90.400.10:FF:000001">
    <property type="entry name" value="Maltase A3, isoform A"/>
    <property type="match status" value="1"/>
</dbReference>
<dbReference type="InterPro" id="IPR045857">
    <property type="entry name" value="O16G_dom_2"/>
</dbReference>
<dbReference type="Proteomes" id="UP000570288">
    <property type="component" value="Unassembled WGS sequence"/>
</dbReference>
<accession>A0A7L2QZF1</accession>
<evidence type="ECO:0000256" key="11">
    <source>
        <dbReference type="ARBA" id="ARBA00023180"/>
    </source>
</evidence>
<dbReference type="Gene3D" id="3.90.400.10">
    <property type="entry name" value="Oligo-1,6-glucosidase, Domain 2"/>
    <property type="match status" value="1"/>
</dbReference>
<dbReference type="Gene3D" id="3.20.20.80">
    <property type="entry name" value="Glycosidases"/>
    <property type="match status" value="1"/>
</dbReference>
<evidence type="ECO:0000256" key="10">
    <source>
        <dbReference type="ARBA" id="ARBA00023157"/>
    </source>
</evidence>
<feature type="non-terminal residue" evidence="19">
    <location>
        <position position="1"/>
    </location>
</feature>
<proteinExistence type="predicted"/>
<protein>
    <recommendedName>
        <fullName evidence="13">Amino acid transporter heavy chain SLC3A1</fullName>
    </recommendedName>
    <alternativeName>
        <fullName evidence="16">Neutral and basic amino acid transport protein</fullName>
    </alternativeName>
    <alternativeName>
        <fullName evidence="15">Solute carrier family 3 member 1</fullName>
    </alternativeName>
    <alternativeName>
        <fullName evidence="14">b(0,+)-type amino acid transporter-related heavy chain</fullName>
    </alternativeName>
</protein>
<dbReference type="InterPro" id="IPR013780">
    <property type="entry name" value="Glyco_hydro_b"/>
</dbReference>
<dbReference type="GO" id="GO:0016324">
    <property type="term" value="C:apical plasma membrane"/>
    <property type="evidence" value="ECO:0007669"/>
    <property type="project" value="UniProtKB-SubCell"/>
</dbReference>